<dbReference type="AlphaFoldDB" id="A0A6P1TLV6"/>
<dbReference type="Gene3D" id="2.60.40.1080">
    <property type="match status" value="2"/>
</dbReference>
<dbReference type="EMBL" id="CP048000">
    <property type="protein sequence ID" value="QHQ61159.1"/>
    <property type="molecule type" value="Genomic_DNA"/>
</dbReference>
<sequence>MKKYLFRWKALFLAFVLFLSMLPADAIHVAAAAKPAMSVTQKTVIGVDEEFKLSIKNLSNSQKKSATWYSTNKKVATVSGGYVTSTGKGTAYIKCKITYKNGSVYIPSCKVTVKIPATAIEITNAQDDLSNNSRQVIAVGGSYDFNTELTPSKADNYITYSIDKTECATVDKKGIVTGIKPGFVTLTAKAKLNKPAGYQNLLDDVLVLSYSVNLEIVSKSASVSSVELTDTTTMKVTFDEEIDKSSVMDENGKLLNNIIITSKTDGDGVIASGLGTLSGKLSSDKKTLTITTSGYFNGLYGVKFSRNIRTEDNEPLMEYYKTFSLYDTTPPYFKDNSVDDTGLIAYINFSEAMNYSGMKIEEAELVSGRKAAKASTISKLKNKSNYKPSEDGKSLSIDLSTISSVDKDKKFKVVFTGLKDRAGNYTENDSITAYVETDTSPKPQAKLVSLERTDLNTLTATFSRGIKSPGKVLLSNGEIITGVISKDDPKQVTYTLDSDSAKLTGKQEVNIGYWDSYNVKDSDDSADDYKEVKVSFDIDSTQPEITDYELITESDDDKITYSLILTFNKNVELIDDEGTFEARLVTEDGDIEDEHDIGYSADADDEIVTVVLDDDDMEEPGTYTITIPEEFVEDDYGNVNSDTTVKVESTEGSSTALPKPKAIVQSNDDASIIYVTFANQLDEDTAEEVDNYDIEDAHVESAELTDNTTSGATVELKLEPGSISESGKYTITISGILGYHNTYSEMEEYETKISLHENTGPELEDKDYDYPDEIILTFDETLAGTASFQVLQNGVDLVEYSEISGKKVIITLQDKPTMGQELEIVPTSYNNITDKYGNKSDIGTLSITPDN</sequence>
<dbReference type="InterPro" id="IPR003343">
    <property type="entry name" value="Big_2"/>
</dbReference>
<dbReference type="InterPro" id="IPR014755">
    <property type="entry name" value="Cu-Rt/internalin_Ig-like"/>
</dbReference>
<gene>
    <name evidence="4" type="ORF">Ana3638_10570</name>
</gene>
<keyword evidence="5" id="KW-1185">Reference proteome</keyword>
<protein>
    <recommendedName>
        <fullName evidence="3">BIG2 domain-containing protein</fullName>
    </recommendedName>
</protein>
<feature type="signal peptide" evidence="2">
    <location>
        <begin position="1"/>
        <end position="26"/>
    </location>
</feature>
<dbReference type="InterPro" id="IPR008964">
    <property type="entry name" value="Invasin/intimin_cell_adhesion"/>
</dbReference>
<evidence type="ECO:0000313" key="5">
    <source>
        <dbReference type="Proteomes" id="UP000464314"/>
    </source>
</evidence>
<organism evidence="4 5">
    <name type="scientific">Anaerocolumna sedimenticola</name>
    <dbReference type="NCBI Taxonomy" id="2696063"/>
    <lineage>
        <taxon>Bacteria</taxon>
        <taxon>Bacillati</taxon>
        <taxon>Bacillota</taxon>
        <taxon>Clostridia</taxon>
        <taxon>Lachnospirales</taxon>
        <taxon>Lachnospiraceae</taxon>
        <taxon>Anaerocolumna</taxon>
    </lineage>
</organism>
<dbReference type="Proteomes" id="UP000464314">
    <property type="component" value="Chromosome"/>
</dbReference>
<feature type="domain" description="BIG2" evidence="3">
    <location>
        <begin position="125"/>
        <end position="200"/>
    </location>
</feature>
<dbReference type="RefSeq" id="WP_161837986.1">
    <property type="nucleotide sequence ID" value="NZ_CP048000.1"/>
</dbReference>
<dbReference type="Gene3D" id="2.60.40.1220">
    <property type="match status" value="2"/>
</dbReference>
<dbReference type="SUPFAM" id="SSF49373">
    <property type="entry name" value="Invasin/intimin cell-adhesion fragments"/>
    <property type="match status" value="2"/>
</dbReference>
<feature type="chain" id="PRO_5026743802" description="BIG2 domain-containing protein" evidence="2">
    <location>
        <begin position="27"/>
        <end position="851"/>
    </location>
</feature>
<proteinExistence type="predicted"/>
<dbReference type="SMART" id="SM00635">
    <property type="entry name" value="BID_2"/>
    <property type="match status" value="2"/>
</dbReference>
<evidence type="ECO:0000256" key="2">
    <source>
        <dbReference type="SAM" id="SignalP"/>
    </source>
</evidence>
<evidence type="ECO:0000313" key="4">
    <source>
        <dbReference type="EMBL" id="QHQ61159.1"/>
    </source>
</evidence>
<reference evidence="4 5" key="1">
    <citation type="submission" date="2020-01" db="EMBL/GenBank/DDBJ databases">
        <title>Genome analysis of Anaerocolumna sp. CBA3638.</title>
        <authorList>
            <person name="Kim J."/>
            <person name="Roh S.W."/>
        </authorList>
    </citation>
    <scope>NUCLEOTIDE SEQUENCE [LARGE SCALE GENOMIC DNA]</scope>
    <source>
        <strain evidence="4 5">CBA3638</strain>
    </source>
</reference>
<keyword evidence="1 2" id="KW-0732">Signal</keyword>
<evidence type="ECO:0000256" key="1">
    <source>
        <dbReference type="ARBA" id="ARBA00022729"/>
    </source>
</evidence>
<evidence type="ECO:0000259" key="3">
    <source>
        <dbReference type="SMART" id="SM00635"/>
    </source>
</evidence>
<dbReference type="KEGG" id="anr:Ana3638_10570"/>
<dbReference type="Pfam" id="PF02368">
    <property type="entry name" value="Big_2"/>
    <property type="match status" value="1"/>
</dbReference>
<name>A0A6P1TLV6_9FIRM</name>
<accession>A0A6P1TLV6</accession>
<feature type="domain" description="BIG2" evidence="3">
    <location>
        <begin position="33"/>
        <end position="107"/>
    </location>
</feature>